<evidence type="ECO:0000313" key="4">
    <source>
        <dbReference type="Proteomes" id="UP000674416"/>
    </source>
</evidence>
<dbReference type="Pfam" id="PF12395">
    <property type="entry name" value="DUF3658"/>
    <property type="match status" value="1"/>
</dbReference>
<evidence type="ECO:0000313" key="3">
    <source>
        <dbReference type="EMBL" id="MBP1080352.1"/>
    </source>
</evidence>
<dbReference type="Pfam" id="PF08874">
    <property type="entry name" value="DUF1835"/>
    <property type="match status" value="1"/>
</dbReference>
<evidence type="ECO:0008006" key="5">
    <source>
        <dbReference type="Google" id="ProtNLM"/>
    </source>
</evidence>
<dbReference type="InterPro" id="IPR022123">
    <property type="entry name" value="DUF3658"/>
</dbReference>
<accession>A0ABS4CUA6</accession>
<sequence>MKNLAGDTEKELVPIKTKVNHPFIYFLIEPNAVFVYQMKTNNYLTISNFSEIGMGLMMYEINNRVEFEKFNHEEYQPVEDRGFFLNMDDMKQMVEEINKHIQKNRHLKGLANQVGAVHIVNSESAAGSLRVGLERPKTVIGFPDSFSVGPLWKLDEKIGQSNRTEWLFGNINFFQEDYEYENKFTNTLREIEDIANDVPIYIWYGNNADEQTALRFFLYLLQEKTNEIFLMNSGILYKKYSATEDEQPIFHTGQIDSKYLRLFFENNKENKPLSDNKRIKFHKEWEKQSQTKEVLRLWINDEIKGAPKHYYDPLIIETIEKLHHKQGTKDFVKTGRVIGEILTQMDSYIDQFFLEYRIRHLIYSGILELKGIPKSMRHYSVKLR</sequence>
<evidence type="ECO:0000259" key="2">
    <source>
        <dbReference type="Pfam" id="PF12395"/>
    </source>
</evidence>
<dbReference type="RefSeq" id="WP_053603094.1">
    <property type="nucleotide sequence ID" value="NZ_JAFDST010000001.1"/>
</dbReference>
<feature type="domain" description="DUF3658" evidence="2">
    <location>
        <begin position="268"/>
        <end position="379"/>
    </location>
</feature>
<reference evidence="3 4" key="1">
    <citation type="submission" date="2021-01" db="EMBL/GenBank/DDBJ databases">
        <title>Genomic Encyclopedia of Type Strains, Phase IV (KMG-IV): sequencing the most valuable type-strain genomes for metagenomic binning, comparative biology and taxonomic classification.</title>
        <authorList>
            <person name="Goeker M."/>
        </authorList>
    </citation>
    <scope>NUCLEOTIDE SEQUENCE [LARGE SCALE GENOMIC DNA]</scope>
    <source>
        <strain evidence="3 4">DSM 103394</strain>
    </source>
</reference>
<dbReference type="EMBL" id="JAFDST010000001">
    <property type="protein sequence ID" value="MBP1080352.1"/>
    <property type="molecule type" value="Genomic_DNA"/>
</dbReference>
<protein>
    <recommendedName>
        <fullName evidence="5">DUF1835 domain-containing protein</fullName>
    </recommendedName>
</protein>
<proteinExistence type="predicted"/>
<organism evidence="3 4">
    <name type="scientific">Bacillus capparidis</name>
    <dbReference type="NCBI Taxonomy" id="1840411"/>
    <lineage>
        <taxon>Bacteria</taxon>
        <taxon>Bacillati</taxon>
        <taxon>Bacillota</taxon>
        <taxon>Bacilli</taxon>
        <taxon>Bacillales</taxon>
        <taxon>Bacillaceae</taxon>
        <taxon>Bacillus</taxon>
    </lineage>
</organism>
<keyword evidence="4" id="KW-1185">Reference proteome</keyword>
<comment type="caution">
    <text evidence="3">The sequence shown here is derived from an EMBL/GenBank/DDBJ whole genome shotgun (WGS) entry which is preliminary data.</text>
</comment>
<name>A0ABS4CUA6_9BACI</name>
<evidence type="ECO:0000259" key="1">
    <source>
        <dbReference type="Pfam" id="PF08874"/>
    </source>
</evidence>
<feature type="domain" description="DUF1835" evidence="1">
    <location>
        <begin position="117"/>
        <end position="232"/>
    </location>
</feature>
<dbReference type="InterPro" id="IPR014973">
    <property type="entry name" value="DUF1835"/>
</dbReference>
<gene>
    <name evidence="3" type="ORF">JOC74_000840</name>
</gene>
<dbReference type="Proteomes" id="UP000674416">
    <property type="component" value="Unassembled WGS sequence"/>
</dbReference>